<evidence type="ECO:0000256" key="1">
    <source>
        <dbReference type="ARBA" id="ARBA00009184"/>
    </source>
</evidence>
<dbReference type="GO" id="GO:0046872">
    <property type="term" value="F:metal ion binding"/>
    <property type="evidence" value="ECO:0007669"/>
    <property type="project" value="UniProtKB-KW"/>
</dbReference>
<evidence type="ECO:0000256" key="2">
    <source>
        <dbReference type="ARBA" id="ARBA00022723"/>
    </source>
</evidence>
<evidence type="ECO:0000256" key="3">
    <source>
        <dbReference type="ARBA" id="ARBA00022801"/>
    </source>
</evidence>
<dbReference type="InterPro" id="IPR036412">
    <property type="entry name" value="HAD-like_sf"/>
</dbReference>
<dbReference type="Gene3D" id="1.20.1440.100">
    <property type="entry name" value="SG protein - dephosphorylation function"/>
    <property type="match status" value="1"/>
</dbReference>
<name>A0A9W6P8R8_9ACTN</name>
<dbReference type="GO" id="GO:0016787">
    <property type="term" value="F:hydrolase activity"/>
    <property type="evidence" value="ECO:0007669"/>
    <property type="project" value="UniProtKB-KW"/>
</dbReference>
<evidence type="ECO:0000313" key="7">
    <source>
        <dbReference type="Proteomes" id="UP001165092"/>
    </source>
</evidence>
<dbReference type="Gene3D" id="3.40.50.1000">
    <property type="entry name" value="HAD superfamily/HAD-like"/>
    <property type="match status" value="1"/>
</dbReference>
<dbReference type="CDD" id="cd02612">
    <property type="entry name" value="HAD_PGPPase"/>
    <property type="match status" value="1"/>
</dbReference>
<comment type="caution">
    <text evidence="6">The sequence shown here is derived from an EMBL/GenBank/DDBJ whole genome shotgun (WGS) entry which is preliminary data.</text>
</comment>
<keyword evidence="5" id="KW-0472">Membrane</keyword>
<sequence length="293" mass="31527">MWAYLRDRDHGRAALAGQAAAAAAEALLAAEGEYEPTSNTRGAAFFDVDNTLMRGASIYHFARGLAARDLFTTRDLLRFGWGQMVFRISGNEQPEHINAAREAALAFVAGHKVDDLVELCEEIYDDSMADRIWEGARVLVQRHLDAGQRVWLVTATPVELADIIKRRLGLTGALGTVAESVDGVYTGRLVGDLLHGPAKAEAVRALATIEDIDLGACTAYSDSYNDLPLLSIVGHPNAVNPDDDLNSHADANGWPVHDFRKHRKALKVGVPAAIAGAVAGGVAVSLLRRRARS</sequence>
<dbReference type="InterPro" id="IPR006385">
    <property type="entry name" value="HAD_hydro_SerB1"/>
</dbReference>
<organism evidence="6 7">
    <name type="scientific">Nocardiopsis ansamitocini</name>
    <dbReference type="NCBI Taxonomy" id="1670832"/>
    <lineage>
        <taxon>Bacteria</taxon>
        <taxon>Bacillati</taxon>
        <taxon>Actinomycetota</taxon>
        <taxon>Actinomycetes</taxon>
        <taxon>Streptosporangiales</taxon>
        <taxon>Nocardiopsidaceae</taxon>
        <taxon>Nocardiopsis</taxon>
    </lineage>
</organism>
<evidence type="ECO:0000313" key="6">
    <source>
        <dbReference type="EMBL" id="GLU49196.1"/>
    </source>
</evidence>
<feature type="transmembrane region" description="Helical" evidence="5">
    <location>
        <begin position="268"/>
        <end position="287"/>
    </location>
</feature>
<keyword evidence="4" id="KW-0460">Magnesium</keyword>
<dbReference type="EMBL" id="BSQG01000006">
    <property type="protein sequence ID" value="GLU49196.1"/>
    <property type="molecule type" value="Genomic_DNA"/>
</dbReference>
<dbReference type="Pfam" id="PF12710">
    <property type="entry name" value="HAD"/>
    <property type="match status" value="1"/>
</dbReference>
<dbReference type="InterPro" id="IPR023214">
    <property type="entry name" value="HAD_sf"/>
</dbReference>
<dbReference type="PANTHER" id="PTHR43344:SF15">
    <property type="entry name" value="PHOSPHOSERINE PHOSPHATASE SERB1"/>
    <property type="match status" value="1"/>
</dbReference>
<keyword evidence="5" id="KW-0812">Transmembrane</keyword>
<dbReference type="AlphaFoldDB" id="A0A9W6P8R8"/>
<dbReference type="Proteomes" id="UP001165092">
    <property type="component" value="Unassembled WGS sequence"/>
</dbReference>
<dbReference type="InterPro" id="IPR050582">
    <property type="entry name" value="HAD-like_SerB"/>
</dbReference>
<keyword evidence="2" id="KW-0479">Metal-binding</keyword>
<keyword evidence="5" id="KW-1133">Transmembrane helix</keyword>
<dbReference type="PANTHER" id="PTHR43344">
    <property type="entry name" value="PHOSPHOSERINE PHOSPHATASE"/>
    <property type="match status" value="1"/>
</dbReference>
<reference evidence="6" key="1">
    <citation type="submission" date="2023-02" db="EMBL/GenBank/DDBJ databases">
        <title>Nocardiopsis ansamitocini NBRC 112285.</title>
        <authorList>
            <person name="Ichikawa N."/>
            <person name="Sato H."/>
            <person name="Tonouchi N."/>
        </authorList>
    </citation>
    <scope>NUCLEOTIDE SEQUENCE</scope>
    <source>
        <strain evidence="6">NBRC 112285</strain>
    </source>
</reference>
<dbReference type="RefSeq" id="WP_285760673.1">
    <property type="nucleotide sequence ID" value="NZ_BSQG01000006.1"/>
</dbReference>
<evidence type="ECO:0000256" key="5">
    <source>
        <dbReference type="SAM" id="Phobius"/>
    </source>
</evidence>
<evidence type="ECO:0000256" key="4">
    <source>
        <dbReference type="ARBA" id="ARBA00022842"/>
    </source>
</evidence>
<protein>
    <submittedName>
        <fullName evidence="6">Hydrolase</fullName>
    </submittedName>
</protein>
<dbReference type="FunFam" id="3.40.50.1000:FF:000025">
    <property type="entry name" value="HAD hydrolase, family IB"/>
    <property type="match status" value="1"/>
</dbReference>
<dbReference type="NCBIfam" id="TIGR01488">
    <property type="entry name" value="HAD-SF-IB"/>
    <property type="match status" value="1"/>
</dbReference>
<comment type="similarity">
    <text evidence="1">Belongs to the HAD-like hydrolase superfamily. SerB family.</text>
</comment>
<dbReference type="NCBIfam" id="TIGR01490">
    <property type="entry name" value="HAD-SF-IB-hyp1"/>
    <property type="match status" value="1"/>
</dbReference>
<proteinExistence type="inferred from homology"/>
<accession>A0A9W6P8R8</accession>
<gene>
    <name evidence="6" type="ORF">Nans01_35470</name>
</gene>
<keyword evidence="3 6" id="KW-0378">Hydrolase</keyword>
<dbReference type="SUPFAM" id="SSF56784">
    <property type="entry name" value="HAD-like"/>
    <property type="match status" value="1"/>
</dbReference>
<keyword evidence="7" id="KW-1185">Reference proteome</keyword>